<dbReference type="AlphaFoldDB" id="A0A3N0IVJ2"/>
<reference evidence="7" key="3">
    <citation type="journal article" date="2019" name="Microbiol. Resour. Announc.">
        <title>Draft Genome Sequences of Type Strains of Gordonibacter faecihominis, Paraeggerthella hongkongensis, Parvibacter caecicola,Slackia equolifaciens, Slackia faecicanis, and Slackia isoflavoniconvertens.</title>
        <authorList>
            <person name="Danylec N."/>
            <person name="Stoll D.A."/>
            <person name="Dotsch A."/>
            <person name="Huch M."/>
        </authorList>
    </citation>
    <scope>NUCLEOTIDE SEQUENCE</scope>
    <source>
        <strain evidence="7">DSM 16107</strain>
    </source>
</reference>
<dbReference type="InterPro" id="IPR012206">
    <property type="entry name" value="Fd_FixX"/>
</dbReference>
<dbReference type="Proteomes" id="UP000270112">
    <property type="component" value="Unassembled WGS sequence"/>
</dbReference>
<reference evidence="9" key="2">
    <citation type="submission" date="2018-05" db="EMBL/GenBank/DDBJ databases">
        <title>Genome Sequencing of selected type strains of the family Eggerthellaceae.</title>
        <authorList>
            <person name="Danylec N."/>
            <person name="Stoll D.A."/>
            <person name="Doetsch A."/>
            <person name="Huch M."/>
        </authorList>
    </citation>
    <scope>NUCLEOTIDE SEQUENCE [LARGE SCALE GENOMIC DNA]</scope>
    <source>
        <strain evidence="9">DSM 16107</strain>
    </source>
</reference>
<evidence type="ECO:0000256" key="5">
    <source>
        <dbReference type="ARBA" id="ARBA00023014"/>
    </source>
</evidence>
<dbReference type="OrthoDB" id="9800260at2"/>
<evidence type="ECO:0000313" key="7">
    <source>
        <dbReference type="EMBL" id="RNM40696.1"/>
    </source>
</evidence>
<dbReference type="PANTHER" id="PTHR43082:SF3">
    <property type="entry name" value="FERREDOXIN-LIKE PROTEIN YDIT"/>
    <property type="match status" value="1"/>
</dbReference>
<dbReference type="PANTHER" id="PTHR43082">
    <property type="entry name" value="FERREDOXIN-LIKE"/>
    <property type="match status" value="1"/>
</dbReference>
<dbReference type="RefSeq" id="WP_114546441.1">
    <property type="nucleotide sequence ID" value="NZ_JAJCHC010000004.1"/>
</dbReference>
<accession>A0A3N0IVJ2</accession>
<dbReference type="Proteomes" id="UP000253817">
    <property type="component" value="Unassembled WGS sequence"/>
</dbReference>
<evidence type="ECO:0000313" key="6">
    <source>
        <dbReference type="EMBL" id="RDB68631.1"/>
    </source>
</evidence>
<keyword evidence="5" id="KW-0411">Iron-sulfur</keyword>
<organism evidence="7 9">
    <name type="scientific">Eggerthella sinensis</name>
    <dbReference type="NCBI Taxonomy" id="242230"/>
    <lineage>
        <taxon>Bacteria</taxon>
        <taxon>Bacillati</taxon>
        <taxon>Actinomycetota</taxon>
        <taxon>Coriobacteriia</taxon>
        <taxon>Eggerthellales</taxon>
        <taxon>Eggerthellaceae</taxon>
        <taxon>Eggerthella</taxon>
    </lineage>
</organism>
<sequence length="99" mass="11060">MSNPISIDVNVDAKLALNKYNVDEEHAHIELVDNADAAEFRKLVLACPAALYKIDEQGARSFDYAGCLECGTCRILCGSTIVKRWEYPQPTMGVEYRYG</sequence>
<dbReference type="EMBL" id="PPTT01000014">
    <property type="protein sequence ID" value="RDB68631.1"/>
    <property type="molecule type" value="Genomic_DNA"/>
</dbReference>
<dbReference type="GO" id="GO:0051536">
    <property type="term" value="F:iron-sulfur cluster binding"/>
    <property type="evidence" value="ECO:0007669"/>
    <property type="project" value="UniProtKB-KW"/>
</dbReference>
<dbReference type="PIRSF" id="PIRSF036548">
    <property type="entry name" value="Fdx_FixX"/>
    <property type="match status" value="1"/>
</dbReference>
<keyword evidence="3" id="KW-0249">Electron transport</keyword>
<keyword evidence="4" id="KW-0408">Iron</keyword>
<reference evidence="6 8" key="1">
    <citation type="journal article" date="2018" name="Elife">
        <title>Discovery and characterization of a prevalent human gut bacterial enzyme sufficient for the inactivation of a family of plant toxins.</title>
        <authorList>
            <person name="Koppel N."/>
            <person name="Bisanz J.E."/>
            <person name="Pandelia M.E."/>
            <person name="Turnbaugh P.J."/>
            <person name="Balskus E.P."/>
        </authorList>
    </citation>
    <scope>NUCLEOTIDE SEQUENCE [LARGE SCALE GENOMIC DNA]</scope>
    <source>
        <strain evidence="6 8">DSM 16107</strain>
    </source>
</reference>
<name>A0A3N0IVJ2_9ACTN</name>
<dbReference type="Gene3D" id="3.30.70.20">
    <property type="match status" value="1"/>
</dbReference>
<keyword evidence="8" id="KW-1185">Reference proteome</keyword>
<evidence type="ECO:0000313" key="9">
    <source>
        <dbReference type="Proteomes" id="UP000270112"/>
    </source>
</evidence>
<evidence type="ECO:0000256" key="1">
    <source>
        <dbReference type="ARBA" id="ARBA00022448"/>
    </source>
</evidence>
<dbReference type="EMBL" id="QICC01000068">
    <property type="protein sequence ID" value="RNM40696.1"/>
    <property type="molecule type" value="Genomic_DNA"/>
</dbReference>
<proteinExistence type="predicted"/>
<protein>
    <submittedName>
        <fullName evidence="7">Ferredoxin family protein</fullName>
    </submittedName>
</protein>
<evidence type="ECO:0000256" key="2">
    <source>
        <dbReference type="ARBA" id="ARBA00022723"/>
    </source>
</evidence>
<keyword evidence="2" id="KW-0479">Metal-binding</keyword>
<evidence type="ECO:0000256" key="3">
    <source>
        <dbReference type="ARBA" id="ARBA00022982"/>
    </source>
</evidence>
<comment type="caution">
    <text evidence="7">The sequence shown here is derived from an EMBL/GenBank/DDBJ whole genome shotgun (WGS) entry which is preliminary data.</text>
</comment>
<dbReference type="GO" id="GO:0005506">
    <property type="term" value="F:iron ion binding"/>
    <property type="evidence" value="ECO:0007669"/>
    <property type="project" value="InterPro"/>
</dbReference>
<evidence type="ECO:0000313" key="8">
    <source>
        <dbReference type="Proteomes" id="UP000253817"/>
    </source>
</evidence>
<dbReference type="InterPro" id="IPR017900">
    <property type="entry name" value="4Fe4S_Fe_S_CS"/>
</dbReference>
<gene>
    <name evidence="6" type="ORF">C1876_09265</name>
    <name evidence="7" type="ORF">DMP09_13220</name>
</gene>
<dbReference type="SUPFAM" id="SSF54862">
    <property type="entry name" value="4Fe-4S ferredoxins"/>
    <property type="match status" value="1"/>
</dbReference>
<keyword evidence="1" id="KW-0813">Transport</keyword>
<dbReference type="PROSITE" id="PS00198">
    <property type="entry name" value="4FE4S_FER_1"/>
    <property type="match status" value="1"/>
</dbReference>
<evidence type="ECO:0000256" key="4">
    <source>
        <dbReference type="ARBA" id="ARBA00023004"/>
    </source>
</evidence>